<dbReference type="PANTHER" id="PTHR30572">
    <property type="entry name" value="MEMBRANE COMPONENT OF TRANSPORTER-RELATED"/>
    <property type="match status" value="1"/>
</dbReference>
<feature type="transmembrane region" description="Helical" evidence="7">
    <location>
        <begin position="849"/>
        <end position="872"/>
    </location>
</feature>
<dbReference type="Proteomes" id="UP001299546">
    <property type="component" value="Unassembled WGS sequence"/>
</dbReference>
<comment type="caution">
    <text evidence="9">The sequence shown here is derived from an EMBL/GenBank/DDBJ whole genome shotgun (WGS) entry which is preliminary data.</text>
</comment>
<gene>
    <name evidence="9" type="ORF">LIZ65_07010</name>
</gene>
<evidence type="ECO:0000256" key="4">
    <source>
        <dbReference type="ARBA" id="ARBA00022989"/>
    </source>
</evidence>
<dbReference type="Pfam" id="PF02687">
    <property type="entry name" value="FtsX"/>
    <property type="match status" value="2"/>
</dbReference>
<dbReference type="EMBL" id="JAJCIS010000003">
    <property type="protein sequence ID" value="MCB7387036.1"/>
    <property type="molecule type" value="Genomic_DNA"/>
</dbReference>
<dbReference type="RefSeq" id="WP_066733579.1">
    <property type="nucleotide sequence ID" value="NZ_JAJCIQ010000003.1"/>
</dbReference>
<evidence type="ECO:0000313" key="10">
    <source>
        <dbReference type="Proteomes" id="UP001299546"/>
    </source>
</evidence>
<feature type="transmembrane region" description="Helical" evidence="7">
    <location>
        <begin position="308"/>
        <end position="329"/>
    </location>
</feature>
<evidence type="ECO:0000256" key="6">
    <source>
        <dbReference type="ARBA" id="ARBA00038076"/>
    </source>
</evidence>
<feature type="transmembrane region" description="Helical" evidence="7">
    <location>
        <begin position="758"/>
        <end position="777"/>
    </location>
</feature>
<feature type="transmembrane region" description="Helical" evidence="7">
    <location>
        <begin position="20"/>
        <end position="40"/>
    </location>
</feature>
<feature type="transmembrane region" description="Helical" evidence="7">
    <location>
        <begin position="380"/>
        <end position="400"/>
    </location>
</feature>
<feature type="domain" description="ABC3 transporter permease C-terminal" evidence="8">
    <location>
        <begin position="763"/>
        <end position="881"/>
    </location>
</feature>
<dbReference type="PANTHER" id="PTHR30572:SF4">
    <property type="entry name" value="ABC TRANSPORTER PERMEASE YTRF"/>
    <property type="match status" value="1"/>
</dbReference>
<keyword evidence="3 7" id="KW-0812">Transmembrane</keyword>
<reference evidence="9 10" key="1">
    <citation type="submission" date="2021-10" db="EMBL/GenBank/DDBJ databases">
        <title>Collection of gut derived symbiotic bacterial strains cultured from healthy donors.</title>
        <authorList>
            <person name="Lin H."/>
            <person name="Littmann E."/>
            <person name="Kohout C."/>
            <person name="Pamer E.G."/>
        </authorList>
    </citation>
    <scope>NUCLEOTIDE SEQUENCE [LARGE SCALE GENOMIC DNA]</scope>
    <source>
        <strain evidence="9 10">DFI.1.165</strain>
    </source>
</reference>
<accession>A0ABS8DF61</accession>
<keyword evidence="4 7" id="KW-1133">Transmembrane helix</keyword>
<protein>
    <submittedName>
        <fullName evidence="9">FtsX-like permease family protein</fullName>
    </submittedName>
</protein>
<evidence type="ECO:0000256" key="1">
    <source>
        <dbReference type="ARBA" id="ARBA00004651"/>
    </source>
</evidence>
<keyword evidence="10" id="KW-1185">Reference proteome</keyword>
<feature type="transmembrane region" description="Helical" evidence="7">
    <location>
        <begin position="448"/>
        <end position="470"/>
    </location>
</feature>
<dbReference type="InterPro" id="IPR003838">
    <property type="entry name" value="ABC3_permease_C"/>
</dbReference>
<evidence type="ECO:0000256" key="7">
    <source>
        <dbReference type="SAM" id="Phobius"/>
    </source>
</evidence>
<evidence type="ECO:0000256" key="2">
    <source>
        <dbReference type="ARBA" id="ARBA00022475"/>
    </source>
</evidence>
<comment type="subcellular location">
    <subcellularLocation>
        <location evidence="1">Cell membrane</location>
        <topology evidence="1">Multi-pass membrane protein</topology>
    </subcellularLocation>
</comment>
<keyword evidence="5 7" id="KW-0472">Membrane</keyword>
<feature type="domain" description="ABC3 transporter permease C-terminal" evidence="8">
    <location>
        <begin position="268"/>
        <end position="404"/>
    </location>
</feature>
<proteinExistence type="inferred from homology"/>
<name>A0ABS8DF61_9FIRM</name>
<sequence length="888" mass="99471">MKNCIRLAFAYLKYYKKQTLALFLGVVLSAGLLTGVGSLLESGRRAALENGRKKYGDWHYSMRCDYPWFSGFEQAKKGDGYEVENAAVITVRKMIEEPYNISMLHADGAYLQMMGRELLEGHYPEAEHEIAMDVQTLRNLDIPAVCGSTVTLDGEAFVLSGIVSDMPEAETMQVFVSAELDYGTNGSFLYLKFTESSNVYNQMMKLANTLGIDKSRIARNKINQYVGGDAPAGLWRTVKAGIQMDGAGLPYIWSLLNQSWNLTEKSVLAALGIFGVFIIYSLFQVSVTKRMSQYSMMQAVGMTRGTTFGILASELGIIFLPAYFTGFLLGNGAAAYLYRKSGKIFVQPEEFYVHSGAQTAQTQAAASLPDAGAFHVSVGVMWGGAVFFLLLTLFITWMLVRKMDKMTTREMMSKETGKRRRNRTIYSKKHAGLTGILTKKFMFERKGAFIGMLLSLSVGSLIFLGASYVADNTKRNNELTFKADDGLGSDVQIYEDTDMLTDVVPEQTAERLKEVPELSMVSPVRYMLGEIPLIDGSFKWTEYYAEVVEEEGFEPNPVLMEKYNGVAVRTGEDDYKLKVNIYGYDDEMLTSLNEYLLEGEIDPEQMRRQNTVIFKPLMGGQGTYEGVDIQNGDVITLKTPDNAEASPEVLRFLSADEQYQEQNFKVAALVSRPLAKVETFIGDDGTNRIDIIMTNEQMRENFGVEGYHTVSIALKEGADAGTAADKIREITSGIPKCVVKDFTQQIEAQNLFLSQKMVFFYGVAVILLIISLIHIMNSMQYLVTARRHEFGILRAMGITDEGFRRMLVKEGLRYGIYSCIVMIVLYMPVQKILYYFLVRVYLYIHPQTQISPVPLLIMSAVNIMICTAAVLISGQSILKRQIIEEIHD</sequence>
<feature type="transmembrane region" description="Helical" evidence="7">
    <location>
        <begin position="267"/>
        <end position="287"/>
    </location>
</feature>
<feature type="transmembrane region" description="Helical" evidence="7">
    <location>
        <begin position="814"/>
        <end position="837"/>
    </location>
</feature>
<evidence type="ECO:0000313" key="9">
    <source>
        <dbReference type="EMBL" id="MCB7387036.1"/>
    </source>
</evidence>
<organism evidence="9 10">
    <name type="scientific">Bariatricus massiliensis</name>
    <dbReference type="NCBI Taxonomy" id="1745713"/>
    <lineage>
        <taxon>Bacteria</taxon>
        <taxon>Bacillati</taxon>
        <taxon>Bacillota</taxon>
        <taxon>Clostridia</taxon>
        <taxon>Lachnospirales</taxon>
        <taxon>Lachnospiraceae</taxon>
        <taxon>Bariatricus</taxon>
    </lineage>
</organism>
<keyword evidence="2" id="KW-1003">Cell membrane</keyword>
<evidence type="ECO:0000256" key="3">
    <source>
        <dbReference type="ARBA" id="ARBA00022692"/>
    </source>
</evidence>
<dbReference type="InterPro" id="IPR050250">
    <property type="entry name" value="Macrolide_Exporter_MacB"/>
</dbReference>
<evidence type="ECO:0000256" key="5">
    <source>
        <dbReference type="ARBA" id="ARBA00023136"/>
    </source>
</evidence>
<evidence type="ECO:0000259" key="8">
    <source>
        <dbReference type="Pfam" id="PF02687"/>
    </source>
</evidence>
<comment type="similarity">
    <text evidence="6">Belongs to the ABC-4 integral membrane protein family.</text>
</comment>